<dbReference type="PANTHER" id="PTHR37012:SF2">
    <property type="entry name" value="BZIP DOMAIN-CONTAINING PROTEIN-RELATED"/>
    <property type="match status" value="1"/>
</dbReference>
<protein>
    <recommendedName>
        <fullName evidence="5">BZIP transcription factor</fullName>
    </recommendedName>
</protein>
<reference evidence="3" key="1">
    <citation type="submission" date="2022-11" db="EMBL/GenBank/DDBJ databases">
        <authorList>
            <person name="Petersen C."/>
        </authorList>
    </citation>
    <scope>NUCLEOTIDE SEQUENCE</scope>
    <source>
        <strain evidence="3">IBT 19713</strain>
    </source>
</reference>
<dbReference type="Pfam" id="PF11905">
    <property type="entry name" value="DUF3425"/>
    <property type="match status" value="1"/>
</dbReference>
<feature type="region of interest" description="Disordered" evidence="2">
    <location>
        <begin position="188"/>
        <end position="254"/>
    </location>
</feature>
<feature type="region of interest" description="Disordered" evidence="2">
    <location>
        <begin position="1"/>
        <end position="73"/>
    </location>
</feature>
<feature type="compositionally biased region" description="Polar residues" evidence="2">
    <location>
        <begin position="205"/>
        <end position="218"/>
    </location>
</feature>
<dbReference type="InterPro" id="IPR046347">
    <property type="entry name" value="bZIP_sf"/>
</dbReference>
<name>A0A9W9PIQ6_9EURO</name>
<feature type="coiled-coil region" evidence="1">
    <location>
        <begin position="99"/>
        <end position="152"/>
    </location>
</feature>
<dbReference type="Gene3D" id="1.20.5.170">
    <property type="match status" value="1"/>
</dbReference>
<dbReference type="GO" id="GO:0003700">
    <property type="term" value="F:DNA-binding transcription factor activity"/>
    <property type="evidence" value="ECO:0007669"/>
    <property type="project" value="InterPro"/>
</dbReference>
<dbReference type="RefSeq" id="XP_058334986.1">
    <property type="nucleotide sequence ID" value="XM_058471845.1"/>
</dbReference>
<feature type="compositionally biased region" description="Low complexity" evidence="2">
    <location>
        <begin position="230"/>
        <end position="248"/>
    </location>
</feature>
<evidence type="ECO:0000256" key="1">
    <source>
        <dbReference type="SAM" id="Coils"/>
    </source>
</evidence>
<evidence type="ECO:0000256" key="2">
    <source>
        <dbReference type="SAM" id="MobiDB-lite"/>
    </source>
</evidence>
<dbReference type="OrthoDB" id="4161589at2759"/>
<sequence length="564" mass="61960">MATGTPTPGSDYAASPPLETGAGGRSLSTPGAKPNNSPIESRANSLGPDSVDCQDGTGSATVGRKRKLNSTSARGVANLTPDQLAKKRANDRQAQRAIRERTKGHIEALEQQVRVLSSQKPFLDLQAALQQNERVRAENKELRQGLQAAMDIIRPLLARPEIPGTLGIMEFLRFMMCSNKYPELPTYLTQTKPVPPTDTPPLPSAETSTPAPATQSFDKPSADSPASLDTPSPTRSTSAPTSRRNSSNGGPQASSVRLALAQNIAHGLDFGIEEKLGFNFLLDPSQNVPKVDRLHRNSLEQARTAQATTASPLYPAPTTCPNGQPLPGQPLPAYATPVKNIPPTCPLDSILLDFLHNRQREAAQGIPRQKLVGPPYPSVSSLLNPEKSAGSHPVSKVFTDILRTFPDISSLPDQVAILYVMFLLMRWQIYPTQENYDRLPDWLTPRATQLLQPHPAWIDYLPFPRMRDRLVASYQDYPFENWFIPFTRGLSVNWPYEDTDCLLVAGDSDEFLINPVFERHLRNLSNWSLGPLFAECYPGLVDTTVIRPDKGLSKRNGSTPNRTV</sequence>
<gene>
    <name evidence="3" type="ORF">N7468_002548</name>
</gene>
<dbReference type="PANTHER" id="PTHR37012">
    <property type="entry name" value="B-ZIP TRANSCRIPTION FACTOR (EUROFUNG)-RELATED"/>
    <property type="match status" value="1"/>
</dbReference>
<proteinExistence type="predicted"/>
<evidence type="ECO:0008006" key="5">
    <source>
        <dbReference type="Google" id="ProtNLM"/>
    </source>
</evidence>
<dbReference type="GeneID" id="83199148"/>
<dbReference type="AlphaFoldDB" id="A0A9W9PIQ6"/>
<comment type="caution">
    <text evidence="3">The sequence shown here is derived from an EMBL/GenBank/DDBJ whole genome shotgun (WGS) entry which is preliminary data.</text>
</comment>
<accession>A0A9W9PIQ6</accession>
<keyword evidence="4" id="KW-1185">Reference proteome</keyword>
<feature type="compositionally biased region" description="Pro residues" evidence="2">
    <location>
        <begin position="193"/>
        <end position="203"/>
    </location>
</feature>
<dbReference type="SUPFAM" id="SSF57959">
    <property type="entry name" value="Leucine zipper domain"/>
    <property type="match status" value="1"/>
</dbReference>
<organism evidence="3 4">
    <name type="scientific">Penicillium chermesinum</name>
    <dbReference type="NCBI Taxonomy" id="63820"/>
    <lineage>
        <taxon>Eukaryota</taxon>
        <taxon>Fungi</taxon>
        <taxon>Dikarya</taxon>
        <taxon>Ascomycota</taxon>
        <taxon>Pezizomycotina</taxon>
        <taxon>Eurotiomycetes</taxon>
        <taxon>Eurotiomycetidae</taxon>
        <taxon>Eurotiales</taxon>
        <taxon>Aspergillaceae</taxon>
        <taxon>Penicillium</taxon>
    </lineage>
</organism>
<dbReference type="CDD" id="cd14688">
    <property type="entry name" value="bZIP_YAP"/>
    <property type="match status" value="1"/>
</dbReference>
<feature type="compositionally biased region" description="Polar residues" evidence="2">
    <location>
        <begin position="26"/>
        <end position="44"/>
    </location>
</feature>
<dbReference type="EMBL" id="JAPQKS010000002">
    <property type="protein sequence ID" value="KAJ5247565.1"/>
    <property type="molecule type" value="Genomic_DNA"/>
</dbReference>
<keyword evidence="1" id="KW-0175">Coiled coil</keyword>
<dbReference type="InterPro" id="IPR021833">
    <property type="entry name" value="DUF3425"/>
</dbReference>
<dbReference type="Proteomes" id="UP001150941">
    <property type="component" value="Unassembled WGS sequence"/>
</dbReference>
<evidence type="ECO:0000313" key="3">
    <source>
        <dbReference type="EMBL" id="KAJ5247565.1"/>
    </source>
</evidence>
<evidence type="ECO:0000313" key="4">
    <source>
        <dbReference type="Proteomes" id="UP001150941"/>
    </source>
</evidence>
<reference evidence="3" key="2">
    <citation type="journal article" date="2023" name="IMA Fungus">
        <title>Comparative genomic study of the Penicillium genus elucidates a diverse pangenome and 15 lateral gene transfer events.</title>
        <authorList>
            <person name="Petersen C."/>
            <person name="Sorensen T."/>
            <person name="Nielsen M.R."/>
            <person name="Sondergaard T.E."/>
            <person name="Sorensen J.L."/>
            <person name="Fitzpatrick D.A."/>
            <person name="Frisvad J.C."/>
            <person name="Nielsen K.L."/>
        </authorList>
    </citation>
    <scope>NUCLEOTIDE SEQUENCE</scope>
    <source>
        <strain evidence="3">IBT 19713</strain>
    </source>
</reference>